<evidence type="ECO:0000313" key="2">
    <source>
        <dbReference type="Proteomes" id="UP000814033"/>
    </source>
</evidence>
<reference evidence="1" key="2">
    <citation type="journal article" date="2022" name="New Phytol.">
        <title>Evolutionary transition to the ectomycorrhizal habit in the genomes of a hyperdiverse lineage of mushroom-forming fungi.</title>
        <authorList>
            <person name="Looney B."/>
            <person name="Miyauchi S."/>
            <person name="Morin E."/>
            <person name="Drula E."/>
            <person name="Courty P.E."/>
            <person name="Kohler A."/>
            <person name="Kuo A."/>
            <person name="LaButti K."/>
            <person name="Pangilinan J."/>
            <person name="Lipzen A."/>
            <person name="Riley R."/>
            <person name="Andreopoulos W."/>
            <person name="He G."/>
            <person name="Johnson J."/>
            <person name="Nolan M."/>
            <person name="Tritt A."/>
            <person name="Barry K.W."/>
            <person name="Grigoriev I.V."/>
            <person name="Nagy L.G."/>
            <person name="Hibbett D."/>
            <person name="Henrissat B."/>
            <person name="Matheny P.B."/>
            <person name="Labbe J."/>
            <person name="Martin F.M."/>
        </authorList>
    </citation>
    <scope>NUCLEOTIDE SEQUENCE</scope>
    <source>
        <strain evidence="1">FP105234-sp</strain>
    </source>
</reference>
<evidence type="ECO:0000313" key="1">
    <source>
        <dbReference type="EMBL" id="KAI0052518.1"/>
    </source>
</evidence>
<gene>
    <name evidence="1" type="ORF">FA95DRAFT_1601878</name>
</gene>
<dbReference type="Proteomes" id="UP000814033">
    <property type="component" value="Unassembled WGS sequence"/>
</dbReference>
<organism evidence="1 2">
    <name type="scientific">Auriscalpium vulgare</name>
    <dbReference type="NCBI Taxonomy" id="40419"/>
    <lineage>
        <taxon>Eukaryota</taxon>
        <taxon>Fungi</taxon>
        <taxon>Dikarya</taxon>
        <taxon>Basidiomycota</taxon>
        <taxon>Agaricomycotina</taxon>
        <taxon>Agaricomycetes</taxon>
        <taxon>Russulales</taxon>
        <taxon>Auriscalpiaceae</taxon>
        <taxon>Auriscalpium</taxon>
    </lineage>
</organism>
<keyword evidence="2" id="KW-1185">Reference proteome</keyword>
<name>A0ACB8S8M6_9AGAM</name>
<comment type="caution">
    <text evidence="1">The sequence shown here is derived from an EMBL/GenBank/DDBJ whole genome shotgun (WGS) entry which is preliminary data.</text>
</comment>
<sequence>MSQAPYETTAAGIETETSTVELANNEVAAAEAAPIAGTSPYPANAAPASAVTPAANVESRARDPVEAHDIHNLADHHTAGVAQHAASTAHTKEPGLTGEPKDALTQLKHLGSNAIATAQAYIPGSANANASPAPTHDPIAGTATSIYEAAPASPTSQSQIDALTSTLRTGADSDTGLSAKVLQVLPVVGP</sequence>
<dbReference type="EMBL" id="MU275845">
    <property type="protein sequence ID" value="KAI0052518.1"/>
    <property type="molecule type" value="Genomic_DNA"/>
</dbReference>
<reference evidence="1" key="1">
    <citation type="submission" date="2021-02" db="EMBL/GenBank/DDBJ databases">
        <authorList>
            <consortium name="DOE Joint Genome Institute"/>
            <person name="Ahrendt S."/>
            <person name="Looney B.P."/>
            <person name="Miyauchi S."/>
            <person name="Morin E."/>
            <person name="Drula E."/>
            <person name="Courty P.E."/>
            <person name="Chicoki N."/>
            <person name="Fauchery L."/>
            <person name="Kohler A."/>
            <person name="Kuo A."/>
            <person name="Labutti K."/>
            <person name="Pangilinan J."/>
            <person name="Lipzen A."/>
            <person name="Riley R."/>
            <person name="Andreopoulos W."/>
            <person name="He G."/>
            <person name="Johnson J."/>
            <person name="Barry K.W."/>
            <person name="Grigoriev I.V."/>
            <person name="Nagy L."/>
            <person name="Hibbett D."/>
            <person name="Henrissat B."/>
            <person name="Matheny P.B."/>
            <person name="Labbe J."/>
            <person name="Martin F."/>
        </authorList>
    </citation>
    <scope>NUCLEOTIDE SEQUENCE</scope>
    <source>
        <strain evidence="1">FP105234-sp</strain>
    </source>
</reference>
<protein>
    <submittedName>
        <fullName evidence="1">Uncharacterized protein</fullName>
    </submittedName>
</protein>
<proteinExistence type="predicted"/>
<accession>A0ACB8S8M6</accession>